<sequence>MNSMRSGPIGSVDGALCAVENLCAIVAGAILAGTMVLVTVDAFSRHLFSAPISIQYTLTESYLMVGGIALALPWGYRAGGRIRIALLVANLPLGTQSILFRVGNLLALPYLAALFWLSTGKTWEAFANQEYTMGIIDWPVGWSWIWVPIGLALLTLRVLLDTLRPFSPADMAEH</sequence>
<dbReference type="PANTHER" id="PTHR35011:SF10">
    <property type="entry name" value="TRAP TRANSPORTER SMALL PERMEASE PROTEIN"/>
    <property type="match status" value="1"/>
</dbReference>
<evidence type="ECO:0000256" key="9">
    <source>
        <dbReference type="RuleBase" id="RU369079"/>
    </source>
</evidence>
<evidence type="ECO:0000256" key="4">
    <source>
        <dbReference type="ARBA" id="ARBA00022519"/>
    </source>
</evidence>
<dbReference type="GO" id="GO:0015740">
    <property type="term" value="P:C4-dicarboxylate transport"/>
    <property type="evidence" value="ECO:0007669"/>
    <property type="project" value="TreeGrafter"/>
</dbReference>
<evidence type="ECO:0000313" key="12">
    <source>
        <dbReference type="Proteomes" id="UP000298179"/>
    </source>
</evidence>
<feature type="domain" description="Tripartite ATP-independent periplasmic transporters DctQ component" evidence="10">
    <location>
        <begin position="35"/>
        <end position="165"/>
    </location>
</feature>
<keyword evidence="3" id="KW-1003">Cell membrane</keyword>
<comment type="function">
    <text evidence="9">Part of the tripartite ATP-independent periplasmic (TRAP) transport system.</text>
</comment>
<evidence type="ECO:0000256" key="2">
    <source>
        <dbReference type="ARBA" id="ARBA00022448"/>
    </source>
</evidence>
<evidence type="ECO:0000313" key="11">
    <source>
        <dbReference type="EMBL" id="TFF24860.1"/>
    </source>
</evidence>
<reference evidence="11 12" key="1">
    <citation type="submission" date="2019-03" db="EMBL/GenBank/DDBJ databases">
        <title>Jiella endophytica sp. nov., a novel endophytic bacterium isolated from root of Ficus microcarpa Linn. f.</title>
        <authorList>
            <person name="Tuo L."/>
        </authorList>
    </citation>
    <scope>NUCLEOTIDE SEQUENCE [LARGE SCALE GENOMIC DNA]</scope>
    <source>
        <strain evidence="11 12">CBS5Q-3</strain>
    </source>
</reference>
<dbReference type="GO" id="GO:0005886">
    <property type="term" value="C:plasma membrane"/>
    <property type="evidence" value="ECO:0007669"/>
    <property type="project" value="UniProtKB-SubCell"/>
</dbReference>
<accession>A0A4Y8RPA8</accession>
<evidence type="ECO:0000256" key="1">
    <source>
        <dbReference type="ARBA" id="ARBA00004429"/>
    </source>
</evidence>
<organism evidence="11 12">
    <name type="scientific">Jiella endophytica</name>
    <dbReference type="NCBI Taxonomy" id="2558362"/>
    <lineage>
        <taxon>Bacteria</taxon>
        <taxon>Pseudomonadati</taxon>
        <taxon>Pseudomonadota</taxon>
        <taxon>Alphaproteobacteria</taxon>
        <taxon>Hyphomicrobiales</taxon>
        <taxon>Aurantimonadaceae</taxon>
        <taxon>Jiella</taxon>
    </lineage>
</organism>
<dbReference type="AlphaFoldDB" id="A0A4Y8RPA8"/>
<keyword evidence="2 9" id="KW-0813">Transport</keyword>
<keyword evidence="6 9" id="KW-1133">Transmembrane helix</keyword>
<keyword evidence="7 9" id="KW-0472">Membrane</keyword>
<evidence type="ECO:0000256" key="3">
    <source>
        <dbReference type="ARBA" id="ARBA00022475"/>
    </source>
</evidence>
<dbReference type="OrthoDB" id="4250245at2"/>
<keyword evidence="12" id="KW-1185">Reference proteome</keyword>
<dbReference type="RefSeq" id="WP_134761029.1">
    <property type="nucleotide sequence ID" value="NZ_SOZD01000002.1"/>
</dbReference>
<gene>
    <name evidence="11" type="ORF">E3C22_05580</name>
</gene>
<evidence type="ECO:0000256" key="8">
    <source>
        <dbReference type="ARBA" id="ARBA00038436"/>
    </source>
</evidence>
<proteinExistence type="inferred from homology"/>
<feature type="transmembrane region" description="Helical" evidence="9">
    <location>
        <begin position="98"/>
        <end position="118"/>
    </location>
</feature>
<evidence type="ECO:0000256" key="6">
    <source>
        <dbReference type="ARBA" id="ARBA00022989"/>
    </source>
</evidence>
<keyword evidence="4 9" id="KW-0997">Cell inner membrane</keyword>
<evidence type="ECO:0000256" key="7">
    <source>
        <dbReference type="ARBA" id="ARBA00023136"/>
    </source>
</evidence>
<feature type="transmembrane region" description="Helical" evidence="9">
    <location>
        <begin position="60"/>
        <end position="77"/>
    </location>
</feature>
<dbReference type="InterPro" id="IPR055348">
    <property type="entry name" value="DctQ"/>
</dbReference>
<name>A0A4Y8RPA8_9HYPH</name>
<dbReference type="PANTHER" id="PTHR35011">
    <property type="entry name" value="2,3-DIKETO-L-GULONATE TRAP TRANSPORTER SMALL PERMEASE PROTEIN YIAM"/>
    <property type="match status" value="1"/>
</dbReference>
<feature type="transmembrane region" description="Helical" evidence="9">
    <location>
        <begin position="138"/>
        <end position="160"/>
    </location>
</feature>
<feature type="transmembrane region" description="Helical" evidence="9">
    <location>
        <begin position="21"/>
        <end position="40"/>
    </location>
</feature>
<comment type="subcellular location">
    <subcellularLocation>
        <location evidence="1 9">Cell inner membrane</location>
        <topology evidence="1 9">Multi-pass membrane protein</topology>
    </subcellularLocation>
</comment>
<dbReference type="InterPro" id="IPR007387">
    <property type="entry name" value="TRAP_DctQ"/>
</dbReference>
<dbReference type="EMBL" id="SOZD01000002">
    <property type="protein sequence ID" value="TFF24860.1"/>
    <property type="molecule type" value="Genomic_DNA"/>
</dbReference>
<comment type="similarity">
    <text evidence="8 9">Belongs to the TRAP transporter small permease family.</text>
</comment>
<protein>
    <recommendedName>
        <fullName evidence="9">TRAP transporter small permease protein</fullName>
    </recommendedName>
</protein>
<evidence type="ECO:0000259" key="10">
    <source>
        <dbReference type="Pfam" id="PF04290"/>
    </source>
</evidence>
<evidence type="ECO:0000256" key="5">
    <source>
        <dbReference type="ARBA" id="ARBA00022692"/>
    </source>
</evidence>
<comment type="caution">
    <text evidence="11">The sequence shown here is derived from an EMBL/GenBank/DDBJ whole genome shotgun (WGS) entry which is preliminary data.</text>
</comment>
<keyword evidence="5 9" id="KW-0812">Transmembrane</keyword>
<dbReference type="Proteomes" id="UP000298179">
    <property type="component" value="Unassembled WGS sequence"/>
</dbReference>
<dbReference type="Pfam" id="PF04290">
    <property type="entry name" value="DctQ"/>
    <property type="match status" value="1"/>
</dbReference>
<dbReference type="GO" id="GO:0022857">
    <property type="term" value="F:transmembrane transporter activity"/>
    <property type="evidence" value="ECO:0007669"/>
    <property type="project" value="UniProtKB-UniRule"/>
</dbReference>
<comment type="subunit">
    <text evidence="9">The complex comprises the extracytoplasmic solute receptor protein and the two transmembrane proteins.</text>
</comment>